<dbReference type="Proteomes" id="UP001209878">
    <property type="component" value="Unassembled WGS sequence"/>
</dbReference>
<dbReference type="EMBL" id="JAODUO010000154">
    <property type="protein sequence ID" value="KAK2187776.1"/>
    <property type="molecule type" value="Genomic_DNA"/>
</dbReference>
<comment type="caution">
    <text evidence="1">The sequence shown here is derived from an EMBL/GenBank/DDBJ whole genome shotgun (WGS) entry which is preliminary data.</text>
</comment>
<accession>A0AAD9UFS9</accession>
<sequence>MGRSSGRHQALCSEVTRRTGHNVLKTGAGICYRGNRKHLQGVPNVLPPVPNNEPDDTDILFEDPGEVLPPNDPGDAVDLPVDVSAELNKSAVYTSAKTVDLVVDPKRDISPASGCLAQGQTTSQAMCTRHGPVSDMTMHRLQEAEGNSGAEVSVKRRKIHMNVIECSRHSAKPRMEDKL</sequence>
<evidence type="ECO:0000313" key="1">
    <source>
        <dbReference type="EMBL" id="KAK2187776.1"/>
    </source>
</evidence>
<name>A0AAD9UFS9_RIDPI</name>
<gene>
    <name evidence="1" type="ORF">NP493_154g00021</name>
</gene>
<proteinExistence type="predicted"/>
<keyword evidence="2" id="KW-1185">Reference proteome</keyword>
<organism evidence="1 2">
    <name type="scientific">Ridgeia piscesae</name>
    <name type="common">Tubeworm</name>
    <dbReference type="NCBI Taxonomy" id="27915"/>
    <lineage>
        <taxon>Eukaryota</taxon>
        <taxon>Metazoa</taxon>
        <taxon>Spiralia</taxon>
        <taxon>Lophotrochozoa</taxon>
        <taxon>Annelida</taxon>
        <taxon>Polychaeta</taxon>
        <taxon>Sedentaria</taxon>
        <taxon>Canalipalpata</taxon>
        <taxon>Sabellida</taxon>
        <taxon>Siboglinidae</taxon>
        <taxon>Ridgeia</taxon>
    </lineage>
</organism>
<reference evidence="1" key="1">
    <citation type="journal article" date="2023" name="Mol. Biol. Evol.">
        <title>Third-Generation Sequencing Reveals the Adaptive Role of the Epigenome in Three Deep-Sea Polychaetes.</title>
        <authorList>
            <person name="Perez M."/>
            <person name="Aroh O."/>
            <person name="Sun Y."/>
            <person name="Lan Y."/>
            <person name="Juniper S.K."/>
            <person name="Young C.R."/>
            <person name="Angers B."/>
            <person name="Qian P.Y."/>
        </authorList>
    </citation>
    <scope>NUCLEOTIDE SEQUENCE</scope>
    <source>
        <strain evidence="1">R07B-5</strain>
    </source>
</reference>
<dbReference type="AlphaFoldDB" id="A0AAD9UFS9"/>
<evidence type="ECO:0000313" key="2">
    <source>
        <dbReference type="Proteomes" id="UP001209878"/>
    </source>
</evidence>
<protein>
    <submittedName>
        <fullName evidence="1">Uncharacterized protein</fullName>
    </submittedName>
</protein>